<comment type="caution">
    <text evidence="2">The sequence shown here is derived from an EMBL/GenBank/DDBJ whole genome shotgun (WGS) entry which is preliminary data.</text>
</comment>
<dbReference type="InterPro" id="IPR010572">
    <property type="entry name" value="Tail_dom"/>
</dbReference>
<evidence type="ECO:0000313" key="3">
    <source>
        <dbReference type="Proteomes" id="UP000196560"/>
    </source>
</evidence>
<proteinExistence type="predicted"/>
<dbReference type="Proteomes" id="UP000196560">
    <property type="component" value="Unassembled WGS sequence"/>
</dbReference>
<evidence type="ECO:0000313" key="2">
    <source>
        <dbReference type="EMBL" id="OUN42591.1"/>
    </source>
</evidence>
<dbReference type="InterPro" id="IPR007119">
    <property type="entry name" value="Phage_tail_spike_N"/>
</dbReference>
<dbReference type="EMBL" id="NFHO01000007">
    <property type="protein sequence ID" value="OUN42591.1"/>
    <property type="molecule type" value="Genomic_DNA"/>
</dbReference>
<reference evidence="3" key="1">
    <citation type="submission" date="2017-04" db="EMBL/GenBank/DDBJ databases">
        <title>Function of individual gut microbiota members based on whole genome sequencing of pure cultures obtained from chicken caecum.</title>
        <authorList>
            <person name="Medvecky M."/>
            <person name="Cejkova D."/>
            <person name="Polansky O."/>
            <person name="Karasova D."/>
            <person name="Kubasova T."/>
            <person name="Cizek A."/>
            <person name="Rychlik I."/>
        </authorList>
    </citation>
    <scope>NUCLEOTIDE SEQUENCE [LARGE SCALE GENOMIC DNA]</scope>
    <source>
        <strain evidence="3">An70</strain>
    </source>
</reference>
<name>A0A1Y3U1G0_9ACTN</name>
<evidence type="ECO:0000259" key="1">
    <source>
        <dbReference type="Pfam" id="PF06605"/>
    </source>
</evidence>
<sequence length="397" mass="42256">MVPAIYLFDRFDGPLGILPAVASLTHTEELGGEDTIEFDCAAAPEKGSRLLWRDPEDGAWREHVVVRTDEPLTGPAHVYAESSISELLGDFIEEERLSAKTAAEALAAVLAHTRWTAGYVGAGDARHGCLLYHVNALAALRRVEEVWGGELECSIAVEGGRVAGRTVSLPARRGGWRGARLTRGKGLMACTRTVLEDEVFTALYGFGRGLPVLDESGEHTGGYARRLTFGAVNNGVNWVGSDEARLVWGRPDGSGGRAHRFGCVVFAECEDASELKALTEAELARLSRPRVAYEAEAARECGCGFVGLGDDVAVCDDARVPPWRFTARCVRRVRELGAGGIVRRLALGTVERTSWSASADVAARVATVEEAASAAGEAAAAAAGAVSSLEDLSEMEF</sequence>
<feature type="domain" description="Tail spike" evidence="1">
    <location>
        <begin position="90"/>
        <end position="335"/>
    </location>
</feature>
<accession>A0A1Y3U1G0</accession>
<keyword evidence="3" id="KW-1185">Reference proteome</keyword>
<dbReference type="RefSeq" id="WP_087186598.1">
    <property type="nucleotide sequence ID" value="NZ_NFHO01000007.1"/>
</dbReference>
<gene>
    <name evidence="2" type="ORF">B5G21_07105</name>
</gene>
<organism evidence="2 3">
    <name type="scientific">Enorma massiliensis</name>
    <dbReference type="NCBI Taxonomy" id="1472761"/>
    <lineage>
        <taxon>Bacteria</taxon>
        <taxon>Bacillati</taxon>
        <taxon>Actinomycetota</taxon>
        <taxon>Coriobacteriia</taxon>
        <taxon>Coriobacteriales</taxon>
        <taxon>Coriobacteriaceae</taxon>
        <taxon>Enorma</taxon>
    </lineage>
</organism>
<dbReference type="NCBIfam" id="TIGR01665">
    <property type="entry name" value="put_anti_recept"/>
    <property type="match status" value="1"/>
</dbReference>
<dbReference type="Pfam" id="PF06605">
    <property type="entry name" value="Prophage_tail"/>
    <property type="match status" value="1"/>
</dbReference>
<protein>
    <recommendedName>
        <fullName evidence="1">Tail spike domain-containing protein</fullName>
    </recommendedName>
</protein>
<dbReference type="AlphaFoldDB" id="A0A1Y3U1G0"/>